<dbReference type="AlphaFoldDB" id="A0A0R3PCF8"/>
<accession>A0A0R3PCF8</accession>
<evidence type="ECO:0000256" key="1">
    <source>
        <dbReference type="SAM" id="Phobius"/>
    </source>
</evidence>
<reference evidence="4" key="1">
    <citation type="submission" date="2017-02" db="UniProtKB">
        <authorList>
            <consortium name="WormBaseParasite"/>
        </authorList>
    </citation>
    <scope>IDENTIFICATION</scope>
</reference>
<feature type="transmembrane region" description="Helical" evidence="1">
    <location>
        <begin position="116"/>
        <end position="135"/>
    </location>
</feature>
<keyword evidence="1" id="KW-1133">Transmembrane helix</keyword>
<gene>
    <name evidence="2" type="ORF">ACOC_LOCUS1496</name>
</gene>
<keyword evidence="1" id="KW-0472">Membrane</keyword>
<feature type="transmembrane region" description="Helical" evidence="1">
    <location>
        <begin position="65"/>
        <end position="84"/>
    </location>
</feature>
<evidence type="ECO:0000313" key="3">
    <source>
        <dbReference type="Proteomes" id="UP000267027"/>
    </source>
</evidence>
<name>A0A0R3PCF8_ANGCS</name>
<dbReference type="EMBL" id="UYYA01000225">
    <property type="protein sequence ID" value="VDM53081.1"/>
    <property type="molecule type" value="Genomic_DNA"/>
</dbReference>
<dbReference type="OrthoDB" id="2014058at2759"/>
<reference evidence="2 3" key="2">
    <citation type="submission" date="2018-11" db="EMBL/GenBank/DDBJ databases">
        <authorList>
            <consortium name="Pathogen Informatics"/>
        </authorList>
    </citation>
    <scope>NUCLEOTIDE SEQUENCE [LARGE SCALE GENOMIC DNA]</scope>
    <source>
        <strain evidence="2 3">Costa Rica</strain>
    </source>
</reference>
<protein>
    <submittedName>
        <fullName evidence="4">NADH dehydrogenase [ubiquinone] 1 beta subcomplex subunit 6</fullName>
    </submittedName>
</protein>
<dbReference type="OMA" id="WHTMRNH"/>
<proteinExistence type="predicted"/>
<dbReference type="WBParaSite" id="ACOC_0000149501-mRNA-1">
    <property type="protein sequence ID" value="ACOC_0000149501-mRNA-1"/>
    <property type="gene ID" value="ACOC_0000149501"/>
</dbReference>
<dbReference type="Pfam" id="PF05821">
    <property type="entry name" value="NDUF_B8"/>
    <property type="match status" value="2"/>
</dbReference>
<dbReference type="PANTHER" id="PTHR12840">
    <property type="entry name" value="NADH-UBIQUINONE OXIDOREDUCTASE ASHI SUBUNIT"/>
    <property type="match status" value="1"/>
</dbReference>
<evidence type="ECO:0000313" key="4">
    <source>
        <dbReference type="WBParaSite" id="ACOC_0000149501-mRNA-1"/>
    </source>
</evidence>
<sequence>MTEEERRAAAIKYGLRLEDYKPMNPDDVVRYAGDYPDLGVVTYDHKDPYEAWTDRLNRRNWGEMVAARIHSNGVVLFYVLAYVLCHVEVPMDFIRHRGDRLTFTGLEAEDFTTWKAIIFTLRVLVPMVFLSYLFCNEDPNAFRWKNPAMPKQYPYDFYRAFPFDEARRFPVTNYSFDLCE</sequence>
<dbReference type="Proteomes" id="UP000267027">
    <property type="component" value="Unassembled WGS sequence"/>
</dbReference>
<dbReference type="GO" id="GO:0005739">
    <property type="term" value="C:mitochondrion"/>
    <property type="evidence" value="ECO:0007669"/>
    <property type="project" value="InterPro"/>
</dbReference>
<dbReference type="STRING" id="334426.A0A0R3PCF8"/>
<organism evidence="4">
    <name type="scientific">Angiostrongylus costaricensis</name>
    <name type="common">Nematode worm</name>
    <dbReference type="NCBI Taxonomy" id="334426"/>
    <lineage>
        <taxon>Eukaryota</taxon>
        <taxon>Metazoa</taxon>
        <taxon>Ecdysozoa</taxon>
        <taxon>Nematoda</taxon>
        <taxon>Chromadorea</taxon>
        <taxon>Rhabditida</taxon>
        <taxon>Rhabditina</taxon>
        <taxon>Rhabditomorpha</taxon>
        <taxon>Strongyloidea</taxon>
        <taxon>Metastrongylidae</taxon>
        <taxon>Angiostrongylus</taxon>
    </lineage>
</organism>
<keyword evidence="3" id="KW-1185">Reference proteome</keyword>
<evidence type="ECO:0000313" key="2">
    <source>
        <dbReference type="EMBL" id="VDM53081.1"/>
    </source>
</evidence>
<keyword evidence="1" id="KW-0812">Transmembrane</keyword>
<dbReference type="InterPro" id="IPR008699">
    <property type="entry name" value="NDUFB8"/>
</dbReference>
<dbReference type="PANTHER" id="PTHR12840:SF1">
    <property type="entry name" value="NADH DEHYDROGENASE [UBIQUINONE] 1 BETA SUBCOMPLEX SUBUNIT 8, MITOCHONDRIAL"/>
    <property type="match status" value="1"/>
</dbReference>